<evidence type="ECO:0000313" key="2">
    <source>
        <dbReference type="EMBL" id="TQV93110.1"/>
    </source>
</evidence>
<name>A0A545UUH8_9HYPO</name>
<dbReference type="AlphaFoldDB" id="A0A545UUH8"/>
<gene>
    <name evidence="2" type="ORF">IF1G_08413</name>
</gene>
<accession>A0A545UUH8</accession>
<dbReference type="Proteomes" id="UP000315783">
    <property type="component" value="Unassembled WGS sequence"/>
</dbReference>
<protein>
    <submittedName>
        <fullName evidence="2">Uncharacterized protein</fullName>
    </submittedName>
</protein>
<proteinExistence type="predicted"/>
<dbReference type="EMBL" id="SPUK01000013">
    <property type="protein sequence ID" value="TQV93110.1"/>
    <property type="molecule type" value="Genomic_DNA"/>
</dbReference>
<evidence type="ECO:0000313" key="3">
    <source>
        <dbReference type="Proteomes" id="UP000315783"/>
    </source>
</evidence>
<keyword evidence="3" id="KW-1185">Reference proteome</keyword>
<organism evidence="2 3">
    <name type="scientific">Cordyceps javanica</name>
    <dbReference type="NCBI Taxonomy" id="43265"/>
    <lineage>
        <taxon>Eukaryota</taxon>
        <taxon>Fungi</taxon>
        <taxon>Dikarya</taxon>
        <taxon>Ascomycota</taxon>
        <taxon>Pezizomycotina</taxon>
        <taxon>Sordariomycetes</taxon>
        <taxon>Hypocreomycetidae</taxon>
        <taxon>Hypocreales</taxon>
        <taxon>Cordycipitaceae</taxon>
        <taxon>Cordyceps</taxon>
    </lineage>
</organism>
<sequence length="200" mass="22164">MDRCGKVVEEGKEDEGEDGEGTNGGLAGRRRTGEADQEEWKQLPRKSERLGSSGMQCLLVSGGDDQHSAAPWCCGQAAGQVLAVPHLQGRLVGWRGARWLWNGIPDSPSTDYISSRGYSYHHSHIYQRKAETKPSCHIPTARPSWPVPRCSIPRLFDLPIYRAGQSGCQVARFCHYSSIIIMHGAIACHGHHHRSKRIMP</sequence>
<feature type="compositionally biased region" description="Acidic residues" evidence="1">
    <location>
        <begin position="11"/>
        <end position="20"/>
    </location>
</feature>
<feature type="compositionally biased region" description="Basic and acidic residues" evidence="1">
    <location>
        <begin position="1"/>
        <end position="10"/>
    </location>
</feature>
<comment type="caution">
    <text evidence="2">The sequence shown here is derived from an EMBL/GenBank/DDBJ whole genome shotgun (WGS) entry which is preliminary data.</text>
</comment>
<feature type="region of interest" description="Disordered" evidence="1">
    <location>
        <begin position="1"/>
        <end position="48"/>
    </location>
</feature>
<evidence type="ECO:0000256" key="1">
    <source>
        <dbReference type="SAM" id="MobiDB-lite"/>
    </source>
</evidence>
<feature type="compositionally biased region" description="Basic and acidic residues" evidence="1">
    <location>
        <begin position="31"/>
        <end position="48"/>
    </location>
</feature>
<reference evidence="2 3" key="1">
    <citation type="journal article" date="2019" name="Appl. Microbiol. Biotechnol.">
        <title>Genome sequence of Isaria javanica and comparative genome analysis insights into family S53 peptidase evolution in fungal entomopathogens.</title>
        <authorList>
            <person name="Lin R."/>
            <person name="Zhang X."/>
            <person name="Xin B."/>
            <person name="Zou M."/>
            <person name="Gao Y."/>
            <person name="Qin F."/>
            <person name="Hu Q."/>
            <person name="Xie B."/>
            <person name="Cheng X."/>
        </authorList>
    </citation>
    <scope>NUCLEOTIDE SEQUENCE [LARGE SCALE GENOMIC DNA]</scope>
    <source>
        <strain evidence="2 3">IJ1G</strain>
    </source>
</reference>